<keyword evidence="5" id="KW-1185">Reference proteome</keyword>
<accession>A0ABN2NMS3</accession>
<feature type="region of interest" description="Disordered" evidence="2">
    <location>
        <begin position="364"/>
        <end position="383"/>
    </location>
</feature>
<dbReference type="InterPro" id="IPR050312">
    <property type="entry name" value="IolE/XylAMocC-like"/>
</dbReference>
<dbReference type="InterPro" id="IPR036237">
    <property type="entry name" value="Xyl_isomerase-like_sf"/>
</dbReference>
<reference evidence="4 5" key="1">
    <citation type="journal article" date="2019" name="Int. J. Syst. Evol. Microbiol.">
        <title>The Global Catalogue of Microorganisms (GCM) 10K type strain sequencing project: providing services to taxonomists for standard genome sequencing and annotation.</title>
        <authorList>
            <consortium name="The Broad Institute Genomics Platform"/>
            <consortium name="The Broad Institute Genome Sequencing Center for Infectious Disease"/>
            <person name="Wu L."/>
            <person name="Ma J."/>
        </authorList>
    </citation>
    <scope>NUCLEOTIDE SEQUENCE [LARGE SCALE GENOMIC DNA]</scope>
    <source>
        <strain evidence="4 5">JCM 14326</strain>
    </source>
</reference>
<evidence type="ECO:0000313" key="5">
    <source>
        <dbReference type="Proteomes" id="UP001501094"/>
    </source>
</evidence>
<dbReference type="RefSeq" id="WP_344106109.1">
    <property type="nucleotide sequence ID" value="NZ_BAAANL010000010.1"/>
</dbReference>
<dbReference type="NCBIfam" id="NF035939">
    <property type="entry name" value="TIM_EboE"/>
    <property type="match status" value="1"/>
</dbReference>
<keyword evidence="1" id="KW-0119">Carbohydrate metabolism</keyword>
<evidence type="ECO:0000313" key="4">
    <source>
        <dbReference type="EMBL" id="GAA1874843.1"/>
    </source>
</evidence>
<dbReference type="InterPro" id="IPR018246">
    <property type="entry name" value="AP_endonuc_F2_Zn_BS"/>
</dbReference>
<proteinExistence type="predicted"/>
<protein>
    <submittedName>
        <fullName evidence="4">Metabolite traffic protein EboE</fullName>
    </submittedName>
</protein>
<dbReference type="EMBL" id="BAAANL010000010">
    <property type="protein sequence ID" value="GAA1874843.1"/>
    <property type="molecule type" value="Genomic_DNA"/>
</dbReference>
<dbReference type="Gene3D" id="3.20.20.150">
    <property type="entry name" value="Divalent-metal-dependent TIM barrel enzymes"/>
    <property type="match status" value="1"/>
</dbReference>
<evidence type="ECO:0000256" key="1">
    <source>
        <dbReference type="ARBA" id="ARBA00023277"/>
    </source>
</evidence>
<feature type="domain" description="Xylose isomerase-like TIM barrel" evidence="3">
    <location>
        <begin position="33"/>
        <end position="242"/>
    </location>
</feature>
<dbReference type="PANTHER" id="PTHR12110">
    <property type="entry name" value="HYDROXYPYRUVATE ISOMERASE"/>
    <property type="match status" value="1"/>
</dbReference>
<name>A0ABN2NMS3_9MICO</name>
<dbReference type="SUPFAM" id="SSF51658">
    <property type="entry name" value="Xylose isomerase-like"/>
    <property type="match status" value="1"/>
</dbReference>
<organism evidence="4 5">
    <name type="scientific">Myceligenerans crystallogenes</name>
    <dbReference type="NCBI Taxonomy" id="316335"/>
    <lineage>
        <taxon>Bacteria</taxon>
        <taxon>Bacillati</taxon>
        <taxon>Actinomycetota</taxon>
        <taxon>Actinomycetes</taxon>
        <taxon>Micrococcales</taxon>
        <taxon>Promicromonosporaceae</taxon>
        <taxon>Myceligenerans</taxon>
    </lineage>
</organism>
<evidence type="ECO:0000259" key="3">
    <source>
        <dbReference type="Pfam" id="PF01261"/>
    </source>
</evidence>
<feature type="compositionally biased region" description="Gly residues" evidence="2">
    <location>
        <begin position="364"/>
        <end position="380"/>
    </location>
</feature>
<evidence type="ECO:0000256" key="2">
    <source>
        <dbReference type="SAM" id="MobiDB-lite"/>
    </source>
</evidence>
<gene>
    <name evidence="4" type="primary">eboE</name>
    <name evidence="4" type="ORF">GCM10009751_38080</name>
</gene>
<dbReference type="Pfam" id="PF01261">
    <property type="entry name" value="AP_endonuc_2"/>
    <property type="match status" value="1"/>
</dbReference>
<comment type="caution">
    <text evidence="4">The sequence shown here is derived from an EMBL/GenBank/DDBJ whole genome shotgun (WGS) entry which is preliminary data.</text>
</comment>
<sequence length="411" mass="42990">MHLSYCTNVHPAEDLDGVLAQLAAYAGPVREAAGLDVLGVGLWLPARVALGLDGSASDVARLRGTLADLGLEVRTLNAFPYGGFHSEVVGRSVYRPTWAERARLQYTQACARVLAALLPDDAAGSISTLPLAWRAPWTPADDDESARALATLSRDLRDLADRTGKVVRIAVEPEPGCVLDTVDDVVGWLAARTDPAGPAERRIDPEHVGVCLDTCHLAVSFADPAGAVRRIADAGLRVVKVQASAALHVDEPGRAKSRAAVARFAEPRYLHQVRERTPSGTVLAADDLGEALGTAPGRPGLPGEGPWRVHFHVPLHARPEPPLAATTGVLREAVAAVRATPHGDEAHLDVETYTWTVLPAGAAGPGLTGPGGPGGTGGPGGDDDGLVAGIAAELRWAREHLTDAREKEIVG</sequence>
<dbReference type="PROSITE" id="PS00730">
    <property type="entry name" value="AP_NUCLEASE_F2_2"/>
    <property type="match status" value="1"/>
</dbReference>
<dbReference type="Proteomes" id="UP001501094">
    <property type="component" value="Unassembled WGS sequence"/>
</dbReference>
<dbReference type="InterPro" id="IPR013022">
    <property type="entry name" value="Xyl_isomerase-like_TIM-brl"/>
</dbReference>
<dbReference type="PANTHER" id="PTHR12110:SF52">
    <property type="entry name" value="XYLOSE ISOMERASE"/>
    <property type="match status" value="1"/>
</dbReference>